<dbReference type="GO" id="GO:0004180">
    <property type="term" value="F:carboxypeptidase activity"/>
    <property type="evidence" value="ECO:0007669"/>
    <property type="project" value="TreeGrafter"/>
</dbReference>
<dbReference type="GO" id="GO:0046872">
    <property type="term" value="F:metal ion binding"/>
    <property type="evidence" value="ECO:0007669"/>
    <property type="project" value="UniProtKB-UniRule"/>
</dbReference>
<reference evidence="9 10" key="1">
    <citation type="submission" date="2020-07" db="EMBL/GenBank/DDBJ databases">
        <title>Draft genome and description of Microvirga mediterraneensis Marseille-Q2068 sp. nov.</title>
        <authorList>
            <person name="Boxberger M."/>
        </authorList>
    </citation>
    <scope>NUCLEOTIDE SEQUENCE [LARGE SCALE GENOMIC DNA]</scope>
    <source>
        <strain evidence="9 10">Marseille-Q2068</strain>
    </source>
</reference>
<dbReference type="Gene3D" id="3.40.390.10">
    <property type="entry name" value="Collagenase (Catalytic Domain)"/>
    <property type="match status" value="1"/>
</dbReference>
<comment type="similarity">
    <text evidence="1 7">Belongs to the peptidase M3 family.</text>
</comment>
<evidence type="ECO:0000256" key="1">
    <source>
        <dbReference type="ARBA" id="ARBA00006040"/>
    </source>
</evidence>
<keyword evidence="2 7" id="KW-0645">Protease</keyword>
<keyword evidence="10" id="KW-1185">Reference proteome</keyword>
<sequence>MTVSDAAHAGNPLLTPWETPFGLPPFEAIAPEHYKPAFDAALTEQQKQIAAIAESAAEPSFANTIEALERSGQALKKVGGVFFNLAGSHTNDAIQAVEREMAPILAKHRNSIFMNEALYRRVAALYEKRDTLGLTPEQARVLDRYHTIFVRAGAKLGPDEKKRLAAITERLASLGTQFSQNVLADEKSYQLVLDGEADLEGLPSFLREAAAQAAEERGLPGKHVITLSRSSIEPFLQFSKRRDLREQAFKAWAARGDNGNATDNKAIIAETAALRAERAKLLGYETFADFKLADTMAKTPDNVQKLLSDVWTPAIARAREERDDLQAQAQSIGDNIVIEPWDWRYYADQVRMTRHNLDEATIKPYFQLDRIIEAAFEAANRLFGLSFKELKDFPRYHPDIRAWQVADADGNTVGTFIGDYFARSSKRSGAWMSAFRSQEKLTGDVRPIIVNVMNFAKGAAGEPSLLSFDDARTLFHEFGHGLHGLLSNVTYPLLAGTAVSTDFVELPSQLYEHWLSQPDILRRYATHYRTGEPIPEELLTRLMAARNFNQGFATVEYLSSAFVDLELHRRKDLSNLDASAFEAQILEKIGMPREIIMRHRTPHFTHVFSGDGYSSGYYSYLWSEVLDADAFTAFEETGDAFNKDMAGKLKRFIYSAGNLRDPAEAYTAFRGRLPTADALLAKRGLAPVVEDA</sequence>
<keyword evidence="6 7" id="KW-0482">Metalloprotease</keyword>
<dbReference type="InterPro" id="IPR034005">
    <property type="entry name" value="M3A_DCP"/>
</dbReference>
<evidence type="ECO:0000256" key="2">
    <source>
        <dbReference type="ARBA" id="ARBA00022670"/>
    </source>
</evidence>
<dbReference type="GO" id="GO:0005829">
    <property type="term" value="C:cytosol"/>
    <property type="evidence" value="ECO:0007669"/>
    <property type="project" value="UniProtKB-ARBA"/>
</dbReference>
<proteinExistence type="inferred from homology"/>
<evidence type="ECO:0000256" key="4">
    <source>
        <dbReference type="ARBA" id="ARBA00022801"/>
    </source>
</evidence>
<accession>A0A838BKD7</accession>
<comment type="cofactor">
    <cofactor evidence="7">
        <name>Zn(2+)</name>
        <dbReference type="ChEBI" id="CHEBI:29105"/>
    </cofactor>
    <text evidence="7">Binds 1 zinc ion.</text>
</comment>
<dbReference type="InterPro" id="IPR024079">
    <property type="entry name" value="MetalloPept_cat_dom_sf"/>
</dbReference>
<evidence type="ECO:0000256" key="6">
    <source>
        <dbReference type="ARBA" id="ARBA00023049"/>
    </source>
</evidence>
<evidence type="ECO:0000256" key="3">
    <source>
        <dbReference type="ARBA" id="ARBA00022723"/>
    </source>
</evidence>
<protein>
    <submittedName>
        <fullName evidence="9">M3 family metallopeptidase</fullName>
    </submittedName>
</protein>
<dbReference type="AlphaFoldDB" id="A0A838BKD7"/>
<keyword evidence="4 7" id="KW-0378">Hydrolase</keyword>
<keyword evidence="5 7" id="KW-0862">Zinc</keyword>
<dbReference type="PANTHER" id="PTHR43660:SF1">
    <property type="entry name" value="DIPEPTIDYL CARBOXYPEPTIDASE"/>
    <property type="match status" value="1"/>
</dbReference>
<evidence type="ECO:0000259" key="8">
    <source>
        <dbReference type="Pfam" id="PF01432"/>
    </source>
</evidence>
<dbReference type="EMBL" id="JACDXJ010000001">
    <property type="protein sequence ID" value="MBA1155569.1"/>
    <property type="molecule type" value="Genomic_DNA"/>
</dbReference>
<dbReference type="PANTHER" id="PTHR43660">
    <property type="entry name" value="DIPEPTIDYL CARBOXYPEPTIDASE"/>
    <property type="match status" value="1"/>
</dbReference>
<dbReference type="FunFam" id="3.40.390.10:FF:000009">
    <property type="entry name" value="Oligopeptidase A"/>
    <property type="match status" value="1"/>
</dbReference>
<keyword evidence="3 7" id="KW-0479">Metal-binding</keyword>
<dbReference type="SUPFAM" id="SSF55486">
    <property type="entry name" value="Metalloproteases ('zincins'), catalytic domain"/>
    <property type="match status" value="1"/>
</dbReference>
<gene>
    <name evidence="9" type="ORF">H0S73_05390</name>
</gene>
<evidence type="ECO:0000256" key="7">
    <source>
        <dbReference type="RuleBase" id="RU003435"/>
    </source>
</evidence>
<dbReference type="Gene3D" id="1.10.1370.10">
    <property type="entry name" value="Neurolysin, domain 3"/>
    <property type="match status" value="1"/>
</dbReference>
<dbReference type="InterPro" id="IPR045090">
    <property type="entry name" value="Pept_M3A_M3B"/>
</dbReference>
<dbReference type="InterPro" id="IPR001567">
    <property type="entry name" value="Pept_M3A_M3B_dom"/>
</dbReference>
<feature type="domain" description="Peptidase M3A/M3B catalytic" evidence="8">
    <location>
        <begin position="236"/>
        <end position="684"/>
    </location>
</feature>
<evidence type="ECO:0000313" key="10">
    <source>
        <dbReference type="Proteomes" id="UP000572984"/>
    </source>
</evidence>
<evidence type="ECO:0000313" key="9">
    <source>
        <dbReference type="EMBL" id="MBA1155569.1"/>
    </source>
</evidence>
<comment type="caution">
    <text evidence="9">The sequence shown here is derived from an EMBL/GenBank/DDBJ whole genome shotgun (WGS) entry which is preliminary data.</text>
</comment>
<dbReference type="GO" id="GO:0006508">
    <property type="term" value="P:proteolysis"/>
    <property type="evidence" value="ECO:0007669"/>
    <property type="project" value="UniProtKB-KW"/>
</dbReference>
<evidence type="ECO:0000256" key="5">
    <source>
        <dbReference type="ARBA" id="ARBA00022833"/>
    </source>
</evidence>
<dbReference type="InterPro" id="IPR024077">
    <property type="entry name" value="Neurolysin/TOP_dom2"/>
</dbReference>
<dbReference type="Gene3D" id="1.10.1370.40">
    <property type="match status" value="1"/>
</dbReference>
<dbReference type="GO" id="GO:0004222">
    <property type="term" value="F:metalloendopeptidase activity"/>
    <property type="evidence" value="ECO:0007669"/>
    <property type="project" value="InterPro"/>
</dbReference>
<dbReference type="Pfam" id="PF01432">
    <property type="entry name" value="Peptidase_M3"/>
    <property type="match status" value="1"/>
</dbReference>
<organism evidence="9 10">
    <name type="scientific">Microvirga mediterraneensis</name>
    <dbReference type="NCBI Taxonomy" id="2754695"/>
    <lineage>
        <taxon>Bacteria</taxon>
        <taxon>Pseudomonadati</taxon>
        <taxon>Pseudomonadota</taxon>
        <taxon>Alphaproteobacteria</taxon>
        <taxon>Hyphomicrobiales</taxon>
        <taxon>Methylobacteriaceae</taxon>
        <taxon>Microvirga</taxon>
    </lineage>
</organism>
<name>A0A838BKD7_9HYPH</name>
<dbReference type="CDD" id="cd06456">
    <property type="entry name" value="M3A_DCP"/>
    <property type="match status" value="1"/>
</dbReference>
<dbReference type="RefSeq" id="WP_181051200.1">
    <property type="nucleotide sequence ID" value="NZ_JACDXJ010000001.1"/>
</dbReference>
<dbReference type="Proteomes" id="UP000572984">
    <property type="component" value="Unassembled WGS sequence"/>
</dbReference>